<gene>
    <name evidence="1" type="ORF">SAMN05660909_00124</name>
</gene>
<name>A0A1H3WX73_9BACT</name>
<dbReference type="RefSeq" id="WP_089757558.1">
    <property type="nucleotide sequence ID" value="NZ_BKAT01000015.1"/>
</dbReference>
<proteinExistence type="predicted"/>
<evidence type="ECO:0000313" key="1">
    <source>
        <dbReference type="EMBL" id="SDZ91570.1"/>
    </source>
</evidence>
<accession>A0A1H3WX73</accession>
<dbReference type="STRING" id="408074.SAMN05660909_00124"/>
<dbReference type="Proteomes" id="UP000199656">
    <property type="component" value="Unassembled WGS sequence"/>
</dbReference>
<dbReference type="OrthoDB" id="8456019at2"/>
<organism evidence="1 2">
    <name type="scientific">Chitinophaga terrae</name>
    <name type="common">ex Kim and Jung 2007</name>
    <dbReference type="NCBI Taxonomy" id="408074"/>
    <lineage>
        <taxon>Bacteria</taxon>
        <taxon>Pseudomonadati</taxon>
        <taxon>Bacteroidota</taxon>
        <taxon>Chitinophagia</taxon>
        <taxon>Chitinophagales</taxon>
        <taxon>Chitinophagaceae</taxon>
        <taxon>Chitinophaga</taxon>
    </lineage>
</organism>
<reference evidence="2" key="1">
    <citation type="submission" date="2016-10" db="EMBL/GenBank/DDBJ databases">
        <authorList>
            <person name="Varghese N."/>
            <person name="Submissions S."/>
        </authorList>
    </citation>
    <scope>NUCLEOTIDE SEQUENCE [LARGE SCALE GENOMIC DNA]</scope>
    <source>
        <strain evidence="2">DSM 23920</strain>
    </source>
</reference>
<dbReference type="AlphaFoldDB" id="A0A1H3WX73"/>
<keyword evidence="2" id="KW-1185">Reference proteome</keyword>
<protein>
    <submittedName>
        <fullName evidence="1">Uncharacterized protein</fullName>
    </submittedName>
</protein>
<evidence type="ECO:0000313" key="2">
    <source>
        <dbReference type="Proteomes" id="UP000199656"/>
    </source>
</evidence>
<dbReference type="EMBL" id="FNRL01000001">
    <property type="protein sequence ID" value="SDZ91570.1"/>
    <property type="molecule type" value="Genomic_DNA"/>
</dbReference>
<sequence>MMESHPFLNPKLSGKRFEDHSIPVELLEDFKIYQELLLKVAKHVYYETHDKHKVPKGFGEGISLKLSNISEGSSIANLILVASSFLIGELDTYPIFEEARQRIILTINDADQNGELKERFPAKYLEYFNKIGKRLRDDESITFQSPNLQSTATLTKLNRKKLVLAVPGATSVSAETTVRGKISAFDKAEKKCTIITNDKLKIALNIDSESSQTLLEAFNGFENNRKVEIKGIGLFNEQDKLECIDVEAVTLLDPLDVPDRLDEFLGFQKGWFDGEGEEFNRNDIAWLSDSFREYFNTETYLPYTFPTPQGDVQFEWKNGPHDLTAYVNLKTKTAQLYYNNMHDDALDWDRGIDLGSEDGWGQLQKEITRYFNILT</sequence>